<dbReference type="GO" id="GO:0016301">
    <property type="term" value="F:kinase activity"/>
    <property type="evidence" value="ECO:0007669"/>
    <property type="project" value="UniProtKB-KW"/>
</dbReference>
<gene>
    <name evidence="12" type="ORF">FAM23169_02570</name>
</gene>
<dbReference type="Pfam" id="PF13347">
    <property type="entry name" value="MFS_2"/>
    <property type="match status" value="1"/>
</dbReference>
<keyword evidence="8" id="KW-0418">Kinase</keyword>
<evidence type="ECO:0000313" key="13">
    <source>
        <dbReference type="Proteomes" id="UP000193009"/>
    </source>
</evidence>
<comment type="similarity">
    <text evidence="2">In the N-terminal section; belongs to the sodium:galactoside symporter (TC 2.A.2) family.</text>
</comment>
<dbReference type="PANTHER" id="PTHR45008">
    <property type="entry name" value="PTS SYSTEM GLUCOSE-SPECIFIC EIIA COMPONENT"/>
    <property type="match status" value="1"/>
</dbReference>
<evidence type="ECO:0000256" key="8">
    <source>
        <dbReference type="ARBA" id="ARBA00022777"/>
    </source>
</evidence>
<feature type="domain" description="PTS EIIA type-1" evidence="11">
    <location>
        <begin position="522"/>
        <end position="626"/>
    </location>
</feature>
<evidence type="ECO:0000256" key="10">
    <source>
        <dbReference type="SAM" id="Phobius"/>
    </source>
</evidence>
<evidence type="ECO:0000256" key="4">
    <source>
        <dbReference type="ARBA" id="ARBA00022553"/>
    </source>
</evidence>
<feature type="transmembrane region" description="Helical" evidence="10">
    <location>
        <begin position="401"/>
        <end position="423"/>
    </location>
</feature>
<feature type="transmembrane region" description="Helical" evidence="10">
    <location>
        <begin position="164"/>
        <end position="192"/>
    </location>
</feature>
<keyword evidence="6" id="KW-0808">Transferase</keyword>
<accession>A0A1X1FB71</accession>
<keyword evidence="7" id="KW-0598">Phosphotransferase system</keyword>
<evidence type="ECO:0000313" key="12">
    <source>
        <dbReference type="EMBL" id="ORN24620.1"/>
    </source>
</evidence>
<feature type="transmembrane region" description="Helical" evidence="10">
    <location>
        <begin position="291"/>
        <end position="310"/>
    </location>
</feature>
<feature type="transmembrane region" description="Helical" evidence="10">
    <location>
        <begin position="322"/>
        <end position="341"/>
    </location>
</feature>
<keyword evidence="4" id="KW-0597">Phosphoprotein</keyword>
<evidence type="ECO:0000256" key="9">
    <source>
        <dbReference type="ARBA" id="ARBA00022847"/>
    </source>
</evidence>
<dbReference type="GO" id="GO:0015293">
    <property type="term" value="F:symporter activity"/>
    <property type="evidence" value="ECO:0007669"/>
    <property type="project" value="UniProtKB-KW"/>
</dbReference>
<dbReference type="InterPro" id="IPR011055">
    <property type="entry name" value="Dup_hybrid_motif"/>
</dbReference>
<keyword evidence="10" id="KW-0472">Membrane</keyword>
<sequence length="654" mass="71660">MDAVQKKDRRKNFWSIFNFAFANIGGSAVYITFGTYFMVYVTSAMFTGVPKAQANKLIAMITGLIFIIRLVEVFIDPIIGNIVDNTNTRWGKFKPWLIGAGTISSLLLALLFSGIFGLSRISATWFTIMFIPIFITFDIFYSFRDVSYWGMVPALTEDSHERSLFTAAANFSAFGQNIVTIIIVPVVTYVTFVFTGSHNEGQPGWTAFGILIAVVGIICSFVVGLGTHEKHNALRAVTKQKTSLKDMFWALAHNDQMLWTAFPYLVYGFGNAATAGLMFYMFKYVMDKPGLFWITGLIPTIAGFFTSPLYPIINKWVTRKTIYAVSMCSMILAYILLIVSVDNLPMVITAMILYYVPQGFIFMAVILTLTDTIEYGQLKNGTRNEAVTLAIRPMLDKMSGAISNAIVGWVAVAAGMTGTATAASMTPGGISLFKLVAFWISLFLLVAALFIYVFKVKISEKKHAEIVDELQKKLATEGISGAQAADNTTAQTEVTMPGAKAATIAVAAPVSGVSVNLADVVDEHDHKGLPGNGIGIQPTEGKIYAPFDGQVLMLFTTKHVIVLRSNDGLEVLIHVGLGTVNMRGEGFINHVDSGQSFKKGDLLLEFNRDKIQQAGYKDTVVVLLTQGDKVVQTDYTQQEVVSHGDELVKAQLKK</sequence>
<keyword evidence="3" id="KW-0813">Transport</keyword>
<dbReference type="GO" id="GO:0016020">
    <property type="term" value="C:membrane"/>
    <property type="evidence" value="ECO:0007669"/>
    <property type="project" value="InterPro"/>
</dbReference>
<keyword evidence="5" id="KW-0762">Sugar transport</keyword>
<dbReference type="EMBL" id="MSBD01000056">
    <property type="protein sequence ID" value="ORN24620.1"/>
    <property type="molecule type" value="Genomic_DNA"/>
</dbReference>
<keyword evidence="10" id="KW-1133">Transmembrane helix</keyword>
<dbReference type="PROSITE" id="PS00371">
    <property type="entry name" value="PTS_EIIA_TYPE_1_HIS"/>
    <property type="match status" value="1"/>
</dbReference>
<dbReference type="Gene3D" id="2.70.70.10">
    <property type="entry name" value="Glucose Permease (Domain IIA)"/>
    <property type="match status" value="1"/>
</dbReference>
<feature type="transmembrane region" description="Helical" evidence="10">
    <location>
        <begin position="347"/>
        <end position="369"/>
    </location>
</feature>
<comment type="caution">
    <text evidence="12">The sequence shown here is derived from an EMBL/GenBank/DDBJ whole genome shotgun (WGS) entry which is preliminary data.</text>
</comment>
<dbReference type="Gene3D" id="1.20.1250.20">
    <property type="entry name" value="MFS general substrate transporter like domains"/>
    <property type="match status" value="1"/>
</dbReference>
<dbReference type="SUPFAM" id="SSF51261">
    <property type="entry name" value="Duplicated hybrid motif"/>
    <property type="match status" value="1"/>
</dbReference>
<evidence type="ECO:0000256" key="2">
    <source>
        <dbReference type="ARBA" id="ARBA00007724"/>
    </source>
</evidence>
<dbReference type="InterPro" id="IPR001927">
    <property type="entry name" value="Na/Gal_symport"/>
</dbReference>
<dbReference type="PANTHER" id="PTHR45008:SF1">
    <property type="entry name" value="PTS SYSTEM GLUCOSE-SPECIFIC EIIA COMPONENT"/>
    <property type="match status" value="1"/>
</dbReference>
<feature type="transmembrane region" description="Helical" evidence="10">
    <location>
        <begin position="264"/>
        <end position="285"/>
    </location>
</feature>
<protein>
    <submittedName>
        <fullName evidence="12">Lactose permease</fullName>
    </submittedName>
</protein>
<proteinExistence type="inferred from homology"/>
<dbReference type="Pfam" id="PF00358">
    <property type="entry name" value="PTS_EIIA_1"/>
    <property type="match status" value="1"/>
</dbReference>
<keyword evidence="10" id="KW-0812">Transmembrane</keyword>
<evidence type="ECO:0000259" key="11">
    <source>
        <dbReference type="PROSITE" id="PS51093"/>
    </source>
</evidence>
<dbReference type="NCBIfam" id="TIGR00792">
    <property type="entry name" value="gph"/>
    <property type="match status" value="1"/>
</dbReference>
<keyword evidence="13" id="KW-1185">Reference proteome</keyword>
<dbReference type="Proteomes" id="UP000193009">
    <property type="component" value="Unassembled WGS sequence"/>
</dbReference>
<dbReference type="PROSITE" id="PS51093">
    <property type="entry name" value="PTS_EIIA_TYPE_1"/>
    <property type="match status" value="1"/>
</dbReference>
<feature type="transmembrane region" description="Helical" evidence="10">
    <location>
        <begin position="12"/>
        <end position="37"/>
    </location>
</feature>
<dbReference type="InterPro" id="IPR036259">
    <property type="entry name" value="MFS_trans_sf"/>
</dbReference>
<dbReference type="OrthoDB" id="9764596at2"/>
<dbReference type="PROSITE" id="PS00872">
    <property type="entry name" value="NA_GALACTOSIDE_SYMP"/>
    <property type="match status" value="1"/>
</dbReference>
<dbReference type="InterPro" id="IPR050890">
    <property type="entry name" value="PTS_EIIA_component"/>
</dbReference>
<evidence type="ECO:0000256" key="7">
    <source>
        <dbReference type="ARBA" id="ARBA00022683"/>
    </source>
</evidence>
<evidence type="ECO:0000256" key="6">
    <source>
        <dbReference type="ARBA" id="ARBA00022679"/>
    </source>
</evidence>
<dbReference type="GO" id="GO:0006814">
    <property type="term" value="P:sodium ion transport"/>
    <property type="evidence" value="ECO:0007669"/>
    <property type="project" value="InterPro"/>
</dbReference>
<dbReference type="AlphaFoldDB" id="A0A1X1FB71"/>
<evidence type="ECO:0000256" key="1">
    <source>
        <dbReference type="ARBA" id="ARBA00004496"/>
    </source>
</evidence>
<feature type="transmembrane region" description="Helical" evidence="10">
    <location>
        <begin position="57"/>
        <end position="75"/>
    </location>
</feature>
<dbReference type="InterPro" id="IPR001127">
    <property type="entry name" value="PTS_EIIA_1_perm"/>
</dbReference>
<dbReference type="GO" id="GO:0009401">
    <property type="term" value="P:phosphoenolpyruvate-dependent sugar phosphotransferase system"/>
    <property type="evidence" value="ECO:0007669"/>
    <property type="project" value="UniProtKB-KW"/>
</dbReference>
<dbReference type="CDD" id="cd17332">
    <property type="entry name" value="MFS_MelB_like"/>
    <property type="match status" value="1"/>
</dbReference>
<reference evidence="12 13" key="1">
    <citation type="journal article" date="2017" name="Front. Microbiol.">
        <title>The Histidine Decarboxylase Gene Cluster of Lactobacillus parabuchneri Was Gained by Horizontal Gene Transfer and Is Mobile within the Species.</title>
        <authorList>
            <person name="Wuthrich D."/>
            <person name="Berthoud H."/>
            <person name="Wechsler D."/>
            <person name="Eugster E."/>
            <person name="Irmler S."/>
            <person name="Bruggmann R."/>
        </authorList>
    </citation>
    <scope>NUCLEOTIDE SEQUENCE [LARGE SCALE GENOMIC DNA]</scope>
    <source>
        <strain evidence="12 13">FAM23169</strain>
    </source>
</reference>
<dbReference type="RefSeq" id="WP_084989317.1">
    <property type="nucleotide sequence ID" value="NZ_MSAV01000067.1"/>
</dbReference>
<dbReference type="InterPro" id="IPR018043">
    <property type="entry name" value="Na/Gal_symport_CS"/>
</dbReference>
<dbReference type="NCBIfam" id="TIGR00830">
    <property type="entry name" value="PTBA"/>
    <property type="match status" value="1"/>
</dbReference>
<evidence type="ECO:0000256" key="5">
    <source>
        <dbReference type="ARBA" id="ARBA00022597"/>
    </source>
</evidence>
<keyword evidence="9" id="KW-0769">Symport</keyword>
<dbReference type="SUPFAM" id="SSF103473">
    <property type="entry name" value="MFS general substrate transporter"/>
    <property type="match status" value="1"/>
</dbReference>
<evidence type="ECO:0000256" key="3">
    <source>
        <dbReference type="ARBA" id="ARBA00022448"/>
    </source>
</evidence>
<feature type="transmembrane region" description="Helical" evidence="10">
    <location>
        <begin position="96"/>
        <end position="117"/>
    </location>
</feature>
<name>A0A1X1FB71_9LACO</name>
<dbReference type="GO" id="GO:0005737">
    <property type="term" value="C:cytoplasm"/>
    <property type="evidence" value="ECO:0007669"/>
    <property type="project" value="UniProtKB-SubCell"/>
</dbReference>
<comment type="subcellular location">
    <subcellularLocation>
        <location evidence="1">Cytoplasm</location>
    </subcellularLocation>
</comment>
<feature type="transmembrane region" description="Helical" evidence="10">
    <location>
        <begin position="204"/>
        <end position="225"/>
    </location>
</feature>
<feature type="transmembrane region" description="Helical" evidence="10">
    <location>
        <begin position="123"/>
        <end position="143"/>
    </location>
</feature>
<organism evidence="12 13">
    <name type="scientific">Lentilactobacillus parabuchneri</name>
    <dbReference type="NCBI Taxonomy" id="152331"/>
    <lineage>
        <taxon>Bacteria</taxon>
        <taxon>Bacillati</taxon>
        <taxon>Bacillota</taxon>
        <taxon>Bacilli</taxon>
        <taxon>Lactobacillales</taxon>
        <taxon>Lactobacillaceae</taxon>
        <taxon>Lentilactobacillus</taxon>
    </lineage>
</organism>
<feature type="transmembrane region" description="Helical" evidence="10">
    <location>
        <begin position="435"/>
        <end position="454"/>
    </location>
</feature>